<gene>
    <name evidence="2" type="ORF">ACE1CI_19625</name>
</gene>
<accession>A0ABV4XTR0</accession>
<organism evidence="2 3">
    <name type="scientific">Floridaenema flaviceps BLCC-F50</name>
    <dbReference type="NCBI Taxonomy" id="3153642"/>
    <lineage>
        <taxon>Bacteria</taxon>
        <taxon>Bacillati</taxon>
        <taxon>Cyanobacteriota</taxon>
        <taxon>Cyanophyceae</taxon>
        <taxon>Oscillatoriophycideae</taxon>
        <taxon>Aerosakkonematales</taxon>
        <taxon>Aerosakkonemataceae</taxon>
        <taxon>Floridanema</taxon>
        <taxon>Floridanema flaviceps</taxon>
    </lineage>
</organism>
<dbReference type="EMBL" id="JBHFNR010000145">
    <property type="protein sequence ID" value="MFB2895123.1"/>
    <property type="molecule type" value="Genomic_DNA"/>
</dbReference>
<name>A0ABV4XTR0_9CYAN</name>
<proteinExistence type="predicted"/>
<feature type="compositionally biased region" description="Polar residues" evidence="1">
    <location>
        <begin position="216"/>
        <end position="228"/>
    </location>
</feature>
<evidence type="ECO:0000256" key="1">
    <source>
        <dbReference type="SAM" id="MobiDB-lite"/>
    </source>
</evidence>
<feature type="compositionally biased region" description="Low complexity" evidence="1">
    <location>
        <begin position="203"/>
        <end position="215"/>
    </location>
</feature>
<feature type="region of interest" description="Disordered" evidence="1">
    <location>
        <begin position="65"/>
        <end position="113"/>
    </location>
</feature>
<feature type="region of interest" description="Disordered" evidence="1">
    <location>
        <begin position="186"/>
        <end position="228"/>
    </location>
</feature>
<sequence>MKWFTPEEIVTNANLSVTSEELSGYTLKAENEQTIEERFQKLGLLFDRTRWQVKKPYLALLSPTKAKKTPVTEPSTPTSDSDSIDDEDSAEEDEENALSETEKLSNLQSEQQEEPYIFEKCTVELHLTFKPDDGHPDGRIVIISASSHGDFPVSERIRESSLRELPSSLKELLEELVADFPNRQVRRQIANTRSQKRNKPRNEASNTTTATTSTEPKSTGTQLTLFGI</sequence>
<keyword evidence="3" id="KW-1185">Reference proteome</keyword>
<dbReference type="Proteomes" id="UP001576784">
    <property type="component" value="Unassembled WGS sequence"/>
</dbReference>
<evidence type="ECO:0000313" key="2">
    <source>
        <dbReference type="EMBL" id="MFB2895123.1"/>
    </source>
</evidence>
<feature type="compositionally biased region" description="Low complexity" evidence="1">
    <location>
        <begin position="72"/>
        <end position="81"/>
    </location>
</feature>
<protein>
    <submittedName>
        <fullName evidence="2">Uncharacterized protein</fullName>
    </submittedName>
</protein>
<evidence type="ECO:0000313" key="3">
    <source>
        <dbReference type="Proteomes" id="UP001576784"/>
    </source>
</evidence>
<feature type="compositionally biased region" description="Acidic residues" evidence="1">
    <location>
        <begin position="82"/>
        <end position="97"/>
    </location>
</feature>
<dbReference type="RefSeq" id="WP_413264759.1">
    <property type="nucleotide sequence ID" value="NZ_JBHFNR010000145.1"/>
</dbReference>
<reference evidence="2 3" key="1">
    <citation type="submission" date="2024-09" db="EMBL/GenBank/DDBJ databases">
        <title>Floridaenema gen nov. (Aerosakkonemataceae, Aerosakkonematales ord. nov., Cyanobacteria) from benthic tropical and subtropical fresh waters, with the description of four new species.</title>
        <authorList>
            <person name="Moretto J.A."/>
            <person name="Berthold D.E."/>
            <person name="Lefler F.W."/>
            <person name="Huang I.-S."/>
            <person name="Laughinghouse H. IV."/>
        </authorList>
    </citation>
    <scope>NUCLEOTIDE SEQUENCE [LARGE SCALE GENOMIC DNA]</scope>
    <source>
        <strain evidence="2 3">BLCC-F50</strain>
    </source>
</reference>
<comment type="caution">
    <text evidence="2">The sequence shown here is derived from an EMBL/GenBank/DDBJ whole genome shotgun (WGS) entry which is preliminary data.</text>
</comment>